<keyword evidence="2" id="KW-1185">Reference proteome</keyword>
<dbReference type="Ensembl" id="ENSACIT00000012604.1">
    <property type="protein sequence ID" value="ENSACIP00000012260.1"/>
    <property type="gene ID" value="ENSACIG00000009563.1"/>
</dbReference>
<dbReference type="PANTHER" id="PTHR31025:SF19">
    <property type="entry name" value="SI:CH73-42K18.1-RELATED"/>
    <property type="match status" value="1"/>
</dbReference>
<protein>
    <submittedName>
        <fullName evidence="1">Uncharacterized protein</fullName>
    </submittedName>
</protein>
<dbReference type="AlphaFoldDB" id="A0A3Q0RV90"/>
<dbReference type="GeneTree" id="ENSGT00950000182912"/>
<sequence>MASKMLLRVIISPQEIRKVHLDCVPDSVDALKVELKNRLQLHQSFELQYEDEDFRDFCKLTHADDLPKEKVTLRVNFCSAVSSDSSVGTSGLTSSPAASSLSSHSESFAGRLQKNGTLLAISRDMKSEILEKTAEAIYSLKASPGNDDFKSVAIALIEKHPCIKEPGFTSGWYGWIIKTMALEMRKTAPNLFFIDDAINATYALRRQEIEEEPPVSEVTVRWPALFTERQVEFTRLMSMDLHSFYEGLDHHLVKLLQLFRSKSYGKGHHTSHLHDVPNAFANLMGLMYILKLNYPKDLRYTFEVIQHLFMGVGATKEEAFRHLAMPRNSVHKSYEQNR</sequence>
<proteinExistence type="predicted"/>
<accession>A0A3Q0RV90</accession>
<reference evidence="1" key="2">
    <citation type="submission" date="2025-09" db="UniProtKB">
        <authorList>
            <consortium name="Ensembl"/>
        </authorList>
    </citation>
    <scope>IDENTIFICATION</scope>
</reference>
<evidence type="ECO:0000313" key="1">
    <source>
        <dbReference type="Ensembl" id="ENSACIP00000012260.1"/>
    </source>
</evidence>
<evidence type="ECO:0000313" key="2">
    <source>
        <dbReference type="Proteomes" id="UP000261340"/>
    </source>
</evidence>
<dbReference type="OMA" id="FCKLTHA"/>
<reference evidence="1" key="1">
    <citation type="submission" date="2025-08" db="UniProtKB">
        <authorList>
            <consortium name="Ensembl"/>
        </authorList>
    </citation>
    <scope>IDENTIFICATION</scope>
</reference>
<name>A0A3Q0RV90_AMPCI</name>
<dbReference type="Proteomes" id="UP000261340">
    <property type="component" value="Unplaced"/>
</dbReference>
<dbReference type="PANTHER" id="PTHR31025">
    <property type="entry name" value="SI:CH211-196P9.1-RELATED"/>
    <property type="match status" value="1"/>
</dbReference>
<organism evidence="1 2">
    <name type="scientific">Amphilophus citrinellus</name>
    <name type="common">Midas cichlid</name>
    <name type="synonym">Cichlasoma citrinellum</name>
    <dbReference type="NCBI Taxonomy" id="61819"/>
    <lineage>
        <taxon>Eukaryota</taxon>
        <taxon>Metazoa</taxon>
        <taxon>Chordata</taxon>
        <taxon>Craniata</taxon>
        <taxon>Vertebrata</taxon>
        <taxon>Euteleostomi</taxon>
        <taxon>Actinopterygii</taxon>
        <taxon>Neopterygii</taxon>
        <taxon>Teleostei</taxon>
        <taxon>Neoteleostei</taxon>
        <taxon>Acanthomorphata</taxon>
        <taxon>Ovalentaria</taxon>
        <taxon>Cichlomorphae</taxon>
        <taxon>Cichliformes</taxon>
        <taxon>Cichlidae</taxon>
        <taxon>New World cichlids</taxon>
        <taxon>Cichlasomatinae</taxon>
        <taxon>Heroini</taxon>
        <taxon>Amphilophus</taxon>
    </lineage>
</organism>